<accession>A0A2M8DL60</accession>
<comment type="caution">
    <text evidence="2">The sequence shown here is derived from an EMBL/GenBank/DDBJ whole genome shotgun (WGS) entry which is preliminary data.</text>
</comment>
<sequence>MALEVKKQQRETSQSLIRRFTKSIQGSGILRRARKIRFREREKSQNMKKRAALRKEEMKKEYEKLKKLGKTE</sequence>
<dbReference type="AlphaFoldDB" id="A0A2M8DL60"/>
<feature type="region of interest" description="Disordered" evidence="1">
    <location>
        <begin position="35"/>
        <end position="72"/>
    </location>
</feature>
<name>A0A2M8DL60_9BACT</name>
<feature type="compositionally biased region" description="Basic and acidic residues" evidence="1">
    <location>
        <begin position="53"/>
        <end position="72"/>
    </location>
</feature>
<protein>
    <recommendedName>
        <fullName evidence="4">30S ribosomal protein S21</fullName>
    </recommendedName>
</protein>
<evidence type="ECO:0000313" key="3">
    <source>
        <dbReference type="Proteomes" id="UP000230097"/>
    </source>
</evidence>
<evidence type="ECO:0008006" key="4">
    <source>
        <dbReference type="Google" id="ProtNLM"/>
    </source>
</evidence>
<gene>
    <name evidence="2" type="ORF">CO078_01980</name>
</gene>
<dbReference type="EMBL" id="PFTC01000048">
    <property type="protein sequence ID" value="PJB98438.1"/>
    <property type="molecule type" value="Genomic_DNA"/>
</dbReference>
<evidence type="ECO:0000313" key="2">
    <source>
        <dbReference type="EMBL" id="PJB98438.1"/>
    </source>
</evidence>
<reference evidence="3" key="1">
    <citation type="submission" date="2017-09" db="EMBL/GenBank/DDBJ databases">
        <title>Depth-based differentiation of microbial function through sediment-hosted aquifers and enrichment of novel symbionts in the deep terrestrial subsurface.</title>
        <authorList>
            <person name="Probst A.J."/>
            <person name="Ladd B."/>
            <person name="Jarett J.K."/>
            <person name="Geller-Mcgrath D.E."/>
            <person name="Sieber C.M.K."/>
            <person name="Emerson J.B."/>
            <person name="Anantharaman K."/>
            <person name="Thomas B.C."/>
            <person name="Malmstrom R."/>
            <person name="Stieglmeier M."/>
            <person name="Klingl A."/>
            <person name="Woyke T."/>
            <person name="Ryan C.M."/>
            <person name="Banfield J.F."/>
        </authorList>
    </citation>
    <scope>NUCLEOTIDE SEQUENCE [LARGE SCALE GENOMIC DNA]</scope>
</reference>
<evidence type="ECO:0000256" key="1">
    <source>
        <dbReference type="SAM" id="MobiDB-lite"/>
    </source>
</evidence>
<dbReference type="Proteomes" id="UP000230097">
    <property type="component" value="Unassembled WGS sequence"/>
</dbReference>
<proteinExistence type="predicted"/>
<organism evidence="2 3">
    <name type="scientific">Candidatus Nealsonbacteria bacterium CG_4_9_14_0_8_um_filter_36_17</name>
    <dbReference type="NCBI Taxonomy" id="1974693"/>
    <lineage>
        <taxon>Bacteria</taxon>
        <taxon>Candidatus Nealsoniibacteriota</taxon>
    </lineage>
</organism>